<comment type="cofactor">
    <cofactor evidence="1">
        <name>[4Fe-4S] cluster</name>
        <dbReference type="ChEBI" id="CHEBI:49883"/>
    </cofactor>
</comment>
<sequence>MPGLTGPAAEHPCFSGGAHRRFGRIHLPVAPRCNLQCAYCDRRYDCPNESRPGVTSSLLTPKDAVQRTALALAREPRIRVAGVAGPGEPLDNPETYETFRLLHRRFPALTLCVSTNGLLLPDRVEALTDCGVRTLTITINAVHPGPAAALYSSVRWRGTVLPPEEGVPLLLSRQREGLERAVQAGFTVKVNTVLVPGVNQDEIPSIAALAGAAGAALMNITPLIPCGLLAGRAPPTPAQLHHVRRLAGAHLPQFTHCRQCRADACGVPGLEAKEAPSGSHPVLNRSRTL</sequence>
<dbReference type="KEGG" id="ibu:IB211_01373c"/>
<keyword evidence="9" id="KW-0535">Nitrogen fixation</keyword>
<evidence type="ECO:0000256" key="8">
    <source>
        <dbReference type="ARBA" id="ARBA00023014"/>
    </source>
</evidence>
<keyword evidence="4" id="KW-0004">4Fe-4S</keyword>
<keyword evidence="8" id="KW-0411">Iron-sulfur</keyword>
<evidence type="ECO:0000256" key="6">
    <source>
        <dbReference type="ARBA" id="ARBA00022723"/>
    </source>
</evidence>
<dbReference type="SFLD" id="SFLDG01067">
    <property type="entry name" value="SPASM/twitch_domain_containing"/>
    <property type="match status" value="1"/>
</dbReference>
<evidence type="ECO:0000256" key="10">
    <source>
        <dbReference type="ARBA" id="ARBA00023239"/>
    </source>
</evidence>
<evidence type="ECO:0000259" key="11">
    <source>
        <dbReference type="PROSITE" id="PS51918"/>
    </source>
</evidence>
<organism evidence="12 13">
    <name type="scientific">Intestinimonas butyriciproducens</name>
    <dbReference type="NCBI Taxonomy" id="1297617"/>
    <lineage>
        <taxon>Bacteria</taxon>
        <taxon>Bacillati</taxon>
        <taxon>Bacillota</taxon>
        <taxon>Clostridia</taxon>
        <taxon>Eubacteriales</taxon>
        <taxon>Intestinimonas</taxon>
    </lineage>
</organism>
<accession>A0A0S2W327</accession>
<dbReference type="EMBL" id="CP011307">
    <property type="protein sequence ID" value="ALP93766.1"/>
    <property type="molecule type" value="Genomic_DNA"/>
</dbReference>
<dbReference type="Gene3D" id="3.20.20.70">
    <property type="entry name" value="Aldolase class I"/>
    <property type="match status" value="1"/>
</dbReference>
<dbReference type="GO" id="GO:0051539">
    <property type="term" value="F:4 iron, 4 sulfur cluster binding"/>
    <property type="evidence" value="ECO:0007669"/>
    <property type="project" value="UniProtKB-KW"/>
</dbReference>
<name>A0A0S2W327_9FIRM</name>
<dbReference type="PROSITE" id="PS51918">
    <property type="entry name" value="RADICAL_SAM"/>
    <property type="match status" value="1"/>
</dbReference>
<evidence type="ECO:0000313" key="12">
    <source>
        <dbReference type="EMBL" id="ALP93766.1"/>
    </source>
</evidence>
<dbReference type="eggNOG" id="COG0535">
    <property type="taxonomic scope" value="Bacteria"/>
</dbReference>
<reference evidence="12 13" key="1">
    <citation type="journal article" date="2015" name="Nat. Commun.">
        <title>Production of butyrate from lysine and the Amadori product fructoselysine by a human gut commensal.</title>
        <authorList>
            <person name="Bui T.P."/>
            <person name="Ritari J."/>
            <person name="Boeren S."/>
            <person name="de Waard P."/>
            <person name="Plugge C.M."/>
            <person name="de Vos W.M."/>
        </authorList>
    </citation>
    <scope>NUCLEOTIDE SEQUENCE [LARGE SCALE GENOMIC DNA]</scope>
    <source>
        <strain evidence="12 13">AF211</strain>
    </source>
</reference>
<keyword evidence="5" id="KW-0949">S-adenosyl-L-methionine</keyword>
<evidence type="ECO:0000256" key="7">
    <source>
        <dbReference type="ARBA" id="ARBA00023004"/>
    </source>
</evidence>
<evidence type="ECO:0000256" key="9">
    <source>
        <dbReference type="ARBA" id="ARBA00023231"/>
    </source>
</evidence>
<keyword evidence="10" id="KW-0456">Lyase</keyword>
<dbReference type="InterPro" id="IPR000385">
    <property type="entry name" value="MoaA_NifB_PqqE_Fe-S-bd_CS"/>
</dbReference>
<dbReference type="STRING" id="1297617.IB211_01373c"/>
<dbReference type="GO" id="GO:0046872">
    <property type="term" value="F:metal ion binding"/>
    <property type="evidence" value="ECO:0007669"/>
    <property type="project" value="UniProtKB-KW"/>
</dbReference>
<dbReference type="CDD" id="cd01335">
    <property type="entry name" value="Radical_SAM"/>
    <property type="match status" value="1"/>
</dbReference>
<evidence type="ECO:0000256" key="1">
    <source>
        <dbReference type="ARBA" id="ARBA00001966"/>
    </source>
</evidence>
<evidence type="ECO:0000256" key="2">
    <source>
        <dbReference type="ARBA" id="ARBA00005155"/>
    </source>
</evidence>
<comment type="pathway">
    <text evidence="2">Cofactor biosynthesis; Fe-Mo cofactor biosynthesis.</text>
</comment>
<dbReference type="Proteomes" id="UP000064844">
    <property type="component" value="Chromosome"/>
</dbReference>
<evidence type="ECO:0000313" key="13">
    <source>
        <dbReference type="Proteomes" id="UP000064844"/>
    </source>
</evidence>
<dbReference type="Pfam" id="PF04055">
    <property type="entry name" value="Radical_SAM"/>
    <property type="match status" value="1"/>
</dbReference>
<dbReference type="UniPathway" id="UPA00782"/>
<keyword evidence="6" id="KW-0479">Metal-binding</keyword>
<dbReference type="AlphaFoldDB" id="A0A0S2W327"/>
<protein>
    <submittedName>
        <fullName evidence="12">Nitrogenase FeMo-cofactor synthesis FeS core scaffold and assembly protein NifB</fullName>
    </submittedName>
</protein>
<evidence type="ECO:0000256" key="4">
    <source>
        <dbReference type="ARBA" id="ARBA00022485"/>
    </source>
</evidence>
<dbReference type="GO" id="GO:0016829">
    <property type="term" value="F:lyase activity"/>
    <property type="evidence" value="ECO:0007669"/>
    <property type="project" value="UniProtKB-KW"/>
</dbReference>
<keyword evidence="7" id="KW-0408">Iron</keyword>
<gene>
    <name evidence="12" type="ORF">IB211_01373c</name>
</gene>
<dbReference type="SFLD" id="SFLDS00029">
    <property type="entry name" value="Radical_SAM"/>
    <property type="match status" value="1"/>
</dbReference>
<evidence type="ECO:0000256" key="5">
    <source>
        <dbReference type="ARBA" id="ARBA00022691"/>
    </source>
</evidence>
<evidence type="ECO:0000256" key="3">
    <source>
        <dbReference type="ARBA" id="ARBA00006804"/>
    </source>
</evidence>
<dbReference type="SUPFAM" id="SSF102114">
    <property type="entry name" value="Radical SAM enzymes"/>
    <property type="match status" value="1"/>
</dbReference>
<keyword evidence="13" id="KW-1185">Reference proteome</keyword>
<reference evidence="13" key="2">
    <citation type="submission" date="2015-04" db="EMBL/GenBank/DDBJ databases">
        <title>A butyrogenic pathway from the amino acid lysine in a human gut commensal.</title>
        <authorList>
            <person name="de Vos W.M."/>
            <person name="Bui N.T.P."/>
            <person name="Plugge C.M."/>
            <person name="Ritari J."/>
        </authorList>
    </citation>
    <scope>NUCLEOTIDE SEQUENCE [LARGE SCALE GENOMIC DNA]</scope>
    <source>
        <strain evidence="13">AF211</strain>
    </source>
</reference>
<dbReference type="PROSITE" id="PS01305">
    <property type="entry name" value="MOAA_NIFB_PQQE"/>
    <property type="match status" value="1"/>
</dbReference>
<dbReference type="InterPro" id="IPR013785">
    <property type="entry name" value="Aldolase_TIM"/>
</dbReference>
<comment type="similarity">
    <text evidence="3">Belongs to the radical SAM superfamily. NifB family.</text>
</comment>
<proteinExistence type="inferred from homology"/>
<dbReference type="PANTHER" id="PTHR43787:SF13">
    <property type="entry name" value="FEMO COFACTOR BIOSYNTHESIS PROTEIN NIFB"/>
    <property type="match status" value="1"/>
</dbReference>
<dbReference type="InterPro" id="IPR007197">
    <property type="entry name" value="rSAM"/>
</dbReference>
<dbReference type="InterPro" id="IPR058240">
    <property type="entry name" value="rSAM_sf"/>
</dbReference>
<feature type="domain" description="Radical SAM core" evidence="11">
    <location>
        <begin position="19"/>
        <end position="258"/>
    </location>
</feature>
<dbReference type="RefSeq" id="WP_058117548.1">
    <property type="nucleotide sequence ID" value="NZ_CP011307.1"/>
</dbReference>
<dbReference type="PATRIC" id="fig|1297617.4.peg.1406"/>
<dbReference type="PANTHER" id="PTHR43787">
    <property type="entry name" value="FEMO COFACTOR BIOSYNTHESIS PROTEIN NIFB-RELATED"/>
    <property type="match status" value="1"/>
</dbReference>